<evidence type="ECO:0000256" key="9">
    <source>
        <dbReference type="ARBA" id="ARBA00029902"/>
    </source>
</evidence>
<evidence type="ECO:0000256" key="2">
    <source>
        <dbReference type="ARBA" id="ARBA00009256"/>
    </source>
</evidence>
<protein>
    <recommendedName>
        <fullName evidence="4">Pantoate--beta-alanine ligase</fullName>
        <ecNumber evidence="3">6.3.2.1</ecNumber>
    </recommendedName>
    <alternativeName>
        <fullName evidence="10">Pantoate-activating enzyme</fullName>
    </alternativeName>
    <alternativeName>
        <fullName evidence="9">Pantothenate synthetase</fullName>
    </alternativeName>
</protein>
<dbReference type="OMA" id="CNHKLEP"/>
<keyword evidence="7" id="KW-0547">Nucleotide-binding</keyword>
<dbReference type="GeneID" id="54782510"/>
<dbReference type="FunFam" id="3.40.50.620:FF:000013">
    <property type="entry name" value="Pantothenate synthetase"/>
    <property type="match status" value="1"/>
</dbReference>
<dbReference type="VEuPathDB" id="FungiDB:DIURU_003859"/>
<dbReference type="AlphaFoldDB" id="A0A642UJF8"/>
<dbReference type="Proteomes" id="UP000449547">
    <property type="component" value="Unassembled WGS sequence"/>
</dbReference>
<evidence type="ECO:0000256" key="7">
    <source>
        <dbReference type="ARBA" id="ARBA00022741"/>
    </source>
</evidence>
<name>A0A642UJF8_DIURU</name>
<evidence type="ECO:0000256" key="6">
    <source>
        <dbReference type="ARBA" id="ARBA00022655"/>
    </source>
</evidence>
<dbReference type="PANTHER" id="PTHR21299:SF1">
    <property type="entry name" value="PANTOATE--BETA-ALANINE LIGASE"/>
    <property type="match status" value="1"/>
</dbReference>
<evidence type="ECO:0000256" key="5">
    <source>
        <dbReference type="ARBA" id="ARBA00022598"/>
    </source>
</evidence>
<dbReference type="NCBIfam" id="TIGR00018">
    <property type="entry name" value="panC"/>
    <property type="match status" value="1"/>
</dbReference>
<dbReference type="PANTHER" id="PTHR21299">
    <property type="entry name" value="CYTIDYLATE KINASE/PANTOATE-BETA-ALANINE LIGASE"/>
    <property type="match status" value="1"/>
</dbReference>
<dbReference type="Gene3D" id="3.40.50.620">
    <property type="entry name" value="HUPs"/>
    <property type="match status" value="1"/>
</dbReference>
<dbReference type="GO" id="GO:0005524">
    <property type="term" value="F:ATP binding"/>
    <property type="evidence" value="ECO:0007669"/>
    <property type="project" value="UniProtKB-KW"/>
</dbReference>
<dbReference type="InterPro" id="IPR003721">
    <property type="entry name" value="Pantoate_ligase"/>
</dbReference>
<comment type="catalytic activity">
    <reaction evidence="11">
        <text>(R)-pantoate + beta-alanine + ATP = (R)-pantothenate + AMP + diphosphate + H(+)</text>
        <dbReference type="Rhea" id="RHEA:10912"/>
        <dbReference type="ChEBI" id="CHEBI:15378"/>
        <dbReference type="ChEBI" id="CHEBI:15980"/>
        <dbReference type="ChEBI" id="CHEBI:29032"/>
        <dbReference type="ChEBI" id="CHEBI:30616"/>
        <dbReference type="ChEBI" id="CHEBI:33019"/>
        <dbReference type="ChEBI" id="CHEBI:57966"/>
        <dbReference type="ChEBI" id="CHEBI:456215"/>
        <dbReference type="EC" id="6.3.2.1"/>
    </reaction>
</comment>
<dbReference type="Gene3D" id="3.30.1300.10">
    <property type="entry name" value="Pantoate-beta-alanine ligase, C-terminal domain"/>
    <property type="match status" value="1"/>
</dbReference>
<keyword evidence="13" id="KW-1185">Reference proteome</keyword>
<evidence type="ECO:0000313" key="12">
    <source>
        <dbReference type="EMBL" id="KAA8900278.1"/>
    </source>
</evidence>
<evidence type="ECO:0000256" key="8">
    <source>
        <dbReference type="ARBA" id="ARBA00022840"/>
    </source>
</evidence>
<dbReference type="RefSeq" id="XP_034011324.1">
    <property type="nucleotide sequence ID" value="XM_034156667.1"/>
</dbReference>
<dbReference type="SUPFAM" id="SSF52374">
    <property type="entry name" value="Nucleotidylyl transferase"/>
    <property type="match status" value="1"/>
</dbReference>
<keyword evidence="8" id="KW-0067">ATP-binding</keyword>
<dbReference type="EMBL" id="SWFT01000113">
    <property type="protein sequence ID" value="KAA8900278.1"/>
    <property type="molecule type" value="Genomic_DNA"/>
</dbReference>
<reference evidence="12 13" key="1">
    <citation type="submission" date="2019-07" db="EMBL/GenBank/DDBJ databases">
        <title>Genome assembly of two rare yeast pathogens: Diutina rugosa and Trichomonascus ciferrii.</title>
        <authorList>
            <person name="Mixao V."/>
            <person name="Saus E."/>
            <person name="Hansen A."/>
            <person name="Lass-Flor C."/>
            <person name="Gabaldon T."/>
        </authorList>
    </citation>
    <scope>NUCLEOTIDE SEQUENCE [LARGE SCALE GENOMIC DNA]</scope>
    <source>
        <strain evidence="12 13">CBS 613</strain>
    </source>
</reference>
<evidence type="ECO:0000256" key="10">
    <source>
        <dbReference type="ARBA" id="ARBA00032806"/>
    </source>
</evidence>
<evidence type="ECO:0000256" key="1">
    <source>
        <dbReference type="ARBA" id="ARBA00004990"/>
    </source>
</evidence>
<dbReference type="GO" id="GO:0015940">
    <property type="term" value="P:pantothenate biosynthetic process"/>
    <property type="evidence" value="ECO:0007669"/>
    <property type="project" value="UniProtKB-UniPathway"/>
</dbReference>
<dbReference type="HAMAP" id="MF_00158">
    <property type="entry name" value="PanC"/>
    <property type="match status" value="1"/>
</dbReference>
<dbReference type="InterPro" id="IPR014729">
    <property type="entry name" value="Rossmann-like_a/b/a_fold"/>
</dbReference>
<comment type="pathway">
    <text evidence="1">Cofactor biosynthesis; (R)-pantothenate biosynthesis; (R)-pantothenate from (R)-pantoate and beta-alanine: step 1/1.</text>
</comment>
<dbReference type="InterPro" id="IPR042176">
    <property type="entry name" value="Pantoate_ligase_C"/>
</dbReference>
<dbReference type="CDD" id="cd00560">
    <property type="entry name" value="PanC"/>
    <property type="match status" value="1"/>
</dbReference>
<evidence type="ECO:0000256" key="11">
    <source>
        <dbReference type="ARBA" id="ARBA00048258"/>
    </source>
</evidence>
<comment type="similarity">
    <text evidence="2">Belongs to the pantothenate synthetase family.</text>
</comment>
<gene>
    <name evidence="12" type="ORF">DIURU_003859</name>
</gene>
<proteinExistence type="inferred from homology"/>
<evidence type="ECO:0000256" key="3">
    <source>
        <dbReference type="ARBA" id="ARBA00012219"/>
    </source>
</evidence>
<organism evidence="12 13">
    <name type="scientific">Diutina rugosa</name>
    <name type="common">Yeast</name>
    <name type="synonym">Candida rugosa</name>
    <dbReference type="NCBI Taxonomy" id="5481"/>
    <lineage>
        <taxon>Eukaryota</taxon>
        <taxon>Fungi</taxon>
        <taxon>Dikarya</taxon>
        <taxon>Ascomycota</taxon>
        <taxon>Saccharomycotina</taxon>
        <taxon>Pichiomycetes</taxon>
        <taxon>Debaryomycetaceae</taxon>
        <taxon>Diutina</taxon>
    </lineage>
</organism>
<comment type="caution">
    <text evidence="12">The sequence shown here is derived from an EMBL/GenBank/DDBJ whole genome shotgun (WGS) entry which is preliminary data.</text>
</comment>
<keyword evidence="6" id="KW-0566">Pantothenate biosynthesis</keyword>
<dbReference type="Pfam" id="PF02569">
    <property type="entry name" value="Pantoate_ligase"/>
    <property type="match status" value="1"/>
</dbReference>
<accession>A0A642UJF8</accession>
<evidence type="ECO:0000256" key="4">
    <source>
        <dbReference type="ARBA" id="ARBA00015647"/>
    </source>
</evidence>
<keyword evidence="5" id="KW-0436">Ligase</keyword>
<dbReference type="EC" id="6.3.2.1" evidence="3"/>
<dbReference type="UniPathway" id="UPA00028">
    <property type="reaction ID" value="UER00005"/>
</dbReference>
<dbReference type="OrthoDB" id="2020436at2759"/>
<evidence type="ECO:0000313" key="13">
    <source>
        <dbReference type="Proteomes" id="UP000449547"/>
    </source>
</evidence>
<dbReference type="GO" id="GO:0004592">
    <property type="term" value="F:pantoate-beta-alanine ligase activity"/>
    <property type="evidence" value="ECO:0007669"/>
    <property type="project" value="UniProtKB-EC"/>
</dbReference>
<sequence>MPIVLRTVKQVRQWRSALCQAQKSVGFVPTMGALHHGHLSLVHQSQADNDATVVSIFVNPSQFGPTEDLDAYPRTLDDDLAQLEAANVEAVFVPKVSEMYPSGIVLDVNEQRGAFVEVKGCSHQLEGVTRPQFFRGVATVVCKLLNVVQPTRVYFGQKDAQQCVVVRNMVKDLLIDTEVKVLPTQREPSGLALSSRNAYLSDTTKDESKAIYQALSQGKQLWVDDATVKGTDIVDLVQKQLVDSGLQVEYVACSHPETLDDLTDKVVPGAIVSTAVHVPRAQGTGTARLIDNVILE</sequence>